<protein>
    <recommendedName>
        <fullName evidence="4">DUF997 domain-containing protein</fullName>
    </recommendedName>
</protein>
<gene>
    <name evidence="2" type="ORF">JOF56_010374</name>
</gene>
<dbReference type="EMBL" id="JAGINW010000001">
    <property type="protein sequence ID" value="MBP2329989.1"/>
    <property type="molecule type" value="Genomic_DNA"/>
</dbReference>
<dbReference type="Proteomes" id="UP001519332">
    <property type="component" value="Unassembled WGS sequence"/>
</dbReference>
<keyword evidence="1" id="KW-1133">Transmembrane helix</keyword>
<keyword evidence="1" id="KW-0472">Membrane</keyword>
<evidence type="ECO:0000313" key="2">
    <source>
        <dbReference type="EMBL" id="MBP2329989.1"/>
    </source>
</evidence>
<reference evidence="2 3" key="1">
    <citation type="submission" date="2021-03" db="EMBL/GenBank/DDBJ databases">
        <title>Sequencing the genomes of 1000 actinobacteria strains.</title>
        <authorList>
            <person name="Klenk H.-P."/>
        </authorList>
    </citation>
    <scope>NUCLEOTIDE SEQUENCE [LARGE SCALE GENOMIC DNA]</scope>
    <source>
        <strain evidence="2 3">DSM 46670</strain>
    </source>
</reference>
<evidence type="ECO:0008006" key="4">
    <source>
        <dbReference type="Google" id="ProtNLM"/>
    </source>
</evidence>
<evidence type="ECO:0000256" key="1">
    <source>
        <dbReference type="SAM" id="Phobius"/>
    </source>
</evidence>
<sequence>MLDPADVERAQRLFRVQRRRAMVAVGWLFALVLLLPLGFEVWPQLDSMRVWGIPVSWLAVVVVPFPAMVFLAVWQLRRAERPEDEA</sequence>
<proteinExistence type="predicted"/>
<comment type="caution">
    <text evidence="2">The sequence shown here is derived from an EMBL/GenBank/DDBJ whole genome shotgun (WGS) entry which is preliminary data.</text>
</comment>
<keyword evidence="1" id="KW-0812">Transmembrane</keyword>
<keyword evidence="3" id="KW-1185">Reference proteome</keyword>
<name>A0ABS4U001_9PSEU</name>
<evidence type="ECO:0000313" key="3">
    <source>
        <dbReference type="Proteomes" id="UP001519332"/>
    </source>
</evidence>
<organism evidence="2 3">
    <name type="scientific">Kibdelosporangium banguiense</name>
    <dbReference type="NCBI Taxonomy" id="1365924"/>
    <lineage>
        <taxon>Bacteria</taxon>
        <taxon>Bacillati</taxon>
        <taxon>Actinomycetota</taxon>
        <taxon>Actinomycetes</taxon>
        <taxon>Pseudonocardiales</taxon>
        <taxon>Pseudonocardiaceae</taxon>
        <taxon>Kibdelosporangium</taxon>
    </lineage>
</organism>
<feature type="transmembrane region" description="Helical" evidence="1">
    <location>
        <begin position="21"/>
        <end position="39"/>
    </location>
</feature>
<accession>A0ABS4U001</accession>
<feature type="transmembrane region" description="Helical" evidence="1">
    <location>
        <begin position="51"/>
        <end position="74"/>
    </location>
</feature>